<dbReference type="EMBL" id="SAEB01000001">
    <property type="protein sequence ID" value="RVD89433.1"/>
    <property type="molecule type" value="Genomic_DNA"/>
</dbReference>
<dbReference type="PROSITE" id="PS00659">
    <property type="entry name" value="GLYCOSYL_HYDROL_F5"/>
    <property type="match status" value="1"/>
</dbReference>
<dbReference type="OrthoDB" id="5823761at2759"/>
<accession>A0A437ADS7</accession>
<dbReference type="EC" id="3.2.1.4" evidence="3"/>
<comment type="similarity">
    <text evidence="2 6">Belongs to the glycosyl hydrolase 5 (cellulase A) family.</text>
</comment>
<dbReference type="Gene3D" id="3.20.20.80">
    <property type="entry name" value="Glycosidases"/>
    <property type="match status" value="1"/>
</dbReference>
<evidence type="ECO:0000313" key="9">
    <source>
        <dbReference type="Proteomes" id="UP000283090"/>
    </source>
</evidence>
<evidence type="ECO:0000256" key="1">
    <source>
        <dbReference type="ARBA" id="ARBA00000966"/>
    </source>
</evidence>
<dbReference type="SUPFAM" id="SSF51445">
    <property type="entry name" value="(Trans)glycosidases"/>
    <property type="match status" value="1"/>
</dbReference>
<feature type="domain" description="Glycoside hydrolase family 5" evidence="7">
    <location>
        <begin position="34"/>
        <end position="162"/>
    </location>
</feature>
<dbReference type="GO" id="GO:0009251">
    <property type="term" value="P:glucan catabolic process"/>
    <property type="evidence" value="ECO:0007669"/>
    <property type="project" value="TreeGrafter"/>
</dbReference>
<dbReference type="GeneID" id="93582752"/>
<evidence type="ECO:0000256" key="5">
    <source>
        <dbReference type="ARBA" id="ARBA00023295"/>
    </source>
</evidence>
<evidence type="ECO:0000259" key="7">
    <source>
        <dbReference type="Pfam" id="PF00150"/>
    </source>
</evidence>
<keyword evidence="4 6" id="KW-0378">Hydrolase</keyword>
<comment type="caution">
    <text evidence="8">The sequence shown here is derived from an EMBL/GenBank/DDBJ whole genome shotgun (WGS) entry which is preliminary data.</text>
</comment>
<dbReference type="VEuPathDB" id="FungiDB:DFL_000441"/>
<organism evidence="8 9">
    <name type="scientific">Arthrobotrys flagrans</name>
    <name type="common">Nematode-trapping fungus</name>
    <name type="synonym">Trichothecium flagrans</name>
    <dbReference type="NCBI Taxonomy" id="97331"/>
    <lineage>
        <taxon>Eukaryota</taxon>
        <taxon>Fungi</taxon>
        <taxon>Dikarya</taxon>
        <taxon>Ascomycota</taxon>
        <taxon>Pezizomycotina</taxon>
        <taxon>Orbiliomycetes</taxon>
        <taxon>Orbiliales</taxon>
        <taxon>Orbiliaceae</taxon>
        <taxon>Arthrobotrys</taxon>
    </lineage>
</organism>
<dbReference type="STRING" id="97331.A0A437ADS7"/>
<name>A0A437ADS7_ARTFL</name>
<evidence type="ECO:0000313" key="8">
    <source>
        <dbReference type="EMBL" id="RVD89433.1"/>
    </source>
</evidence>
<dbReference type="InterPro" id="IPR001547">
    <property type="entry name" value="Glyco_hydro_5"/>
</dbReference>
<gene>
    <name evidence="8" type="ORF">DFL_000441</name>
</gene>
<dbReference type="PANTHER" id="PTHR34142:SF1">
    <property type="entry name" value="GLYCOSIDE HYDROLASE FAMILY 5 DOMAIN-CONTAINING PROTEIN"/>
    <property type="match status" value="1"/>
</dbReference>
<keyword evidence="5 6" id="KW-0326">Glycosidase</keyword>
<evidence type="ECO:0000256" key="4">
    <source>
        <dbReference type="ARBA" id="ARBA00022801"/>
    </source>
</evidence>
<evidence type="ECO:0000256" key="6">
    <source>
        <dbReference type="RuleBase" id="RU361153"/>
    </source>
</evidence>
<evidence type="ECO:0000256" key="3">
    <source>
        <dbReference type="ARBA" id="ARBA00012601"/>
    </source>
</evidence>
<dbReference type="PANTHER" id="PTHR34142">
    <property type="entry name" value="ENDO-BETA-1,4-GLUCANASE A"/>
    <property type="match status" value="1"/>
</dbReference>
<dbReference type="InterPro" id="IPR018087">
    <property type="entry name" value="Glyco_hydro_5_CS"/>
</dbReference>
<keyword evidence="9" id="KW-1185">Reference proteome</keyword>
<dbReference type="RefSeq" id="XP_067494977.1">
    <property type="nucleotide sequence ID" value="XM_067633499.1"/>
</dbReference>
<protein>
    <recommendedName>
        <fullName evidence="3">cellulase</fullName>
        <ecNumber evidence="3">3.2.1.4</ecNumber>
    </recommendedName>
</protein>
<dbReference type="InterPro" id="IPR017853">
    <property type="entry name" value="GH"/>
</dbReference>
<dbReference type="AlphaFoldDB" id="A0A437ADS7"/>
<dbReference type="Pfam" id="PF00150">
    <property type="entry name" value="Cellulase"/>
    <property type="match status" value="1"/>
</dbReference>
<proteinExistence type="inferred from homology"/>
<sequence>MLFNTPHFGRGDTFFSAPHNYMCYNDPFGQPYSVCIIGDVSDPNDATTEDFKIFLTELAKRFRHNTRVIFGIMNEPHDMPTSLVFKNNQAAIDGIRSTSAKQMILAPANTWSGGHAFTAGNGNEPSSDHLHLMKGPVNNIAIEIHEYLDDTYSGSGANCIQPVTRLDGVTN</sequence>
<dbReference type="GO" id="GO:0008810">
    <property type="term" value="F:cellulase activity"/>
    <property type="evidence" value="ECO:0007669"/>
    <property type="project" value="UniProtKB-EC"/>
</dbReference>
<reference evidence="8 9" key="1">
    <citation type="submission" date="2019-01" db="EMBL/GenBank/DDBJ databases">
        <title>Intercellular communication is required for trap formation in the nematode-trapping fungus Duddingtonia flagrans.</title>
        <authorList>
            <person name="Youssar L."/>
            <person name="Wernet V."/>
            <person name="Hensel N."/>
            <person name="Hildebrandt H.-G."/>
            <person name="Fischer R."/>
        </authorList>
    </citation>
    <scope>NUCLEOTIDE SEQUENCE [LARGE SCALE GENOMIC DNA]</scope>
    <source>
        <strain evidence="8 9">CBS H-5679</strain>
    </source>
</reference>
<comment type="catalytic activity">
    <reaction evidence="1">
        <text>Endohydrolysis of (1-&gt;4)-beta-D-glucosidic linkages in cellulose, lichenin and cereal beta-D-glucans.</text>
        <dbReference type="EC" id="3.2.1.4"/>
    </reaction>
</comment>
<dbReference type="Proteomes" id="UP000283090">
    <property type="component" value="Unassembled WGS sequence"/>
</dbReference>
<evidence type="ECO:0000256" key="2">
    <source>
        <dbReference type="ARBA" id="ARBA00005641"/>
    </source>
</evidence>